<dbReference type="InterPro" id="IPR020843">
    <property type="entry name" value="ER"/>
</dbReference>
<dbReference type="Proteomes" id="UP000800094">
    <property type="component" value="Unassembled WGS sequence"/>
</dbReference>
<dbReference type="Gene3D" id="3.40.50.720">
    <property type="entry name" value="NAD(P)-binding Rossmann-like Domain"/>
    <property type="match status" value="1"/>
</dbReference>
<dbReference type="CDD" id="cd08249">
    <property type="entry name" value="enoyl_reductase_like"/>
    <property type="match status" value="1"/>
</dbReference>
<dbReference type="GO" id="GO:0016651">
    <property type="term" value="F:oxidoreductase activity, acting on NAD(P)H"/>
    <property type="evidence" value="ECO:0007669"/>
    <property type="project" value="InterPro"/>
</dbReference>
<dbReference type="PANTHER" id="PTHR45348:SF2">
    <property type="entry name" value="ZINC-TYPE ALCOHOL DEHYDROGENASE-LIKE PROTEIN C2E1P3.01"/>
    <property type="match status" value="1"/>
</dbReference>
<organism evidence="5 6">
    <name type="scientific">Trematosphaeria pertusa</name>
    <dbReference type="NCBI Taxonomy" id="390896"/>
    <lineage>
        <taxon>Eukaryota</taxon>
        <taxon>Fungi</taxon>
        <taxon>Dikarya</taxon>
        <taxon>Ascomycota</taxon>
        <taxon>Pezizomycotina</taxon>
        <taxon>Dothideomycetes</taxon>
        <taxon>Pleosporomycetidae</taxon>
        <taxon>Pleosporales</taxon>
        <taxon>Massarineae</taxon>
        <taxon>Trematosphaeriaceae</taxon>
        <taxon>Trematosphaeria</taxon>
    </lineage>
</organism>
<dbReference type="Pfam" id="PF00107">
    <property type="entry name" value="ADH_zinc_N"/>
    <property type="match status" value="1"/>
</dbReference>
<dbReference type="InterPro" id="IPR013154">
    <property type="entry name" value="ADH-like_N"/>
</dbReference>
<accession>A0A6A6HWF3</accession>
<dbReference type="InterPro" id="IPR036291">
    <property type="entry name" value="NAD(P)-bd_dom_sf"/>
</dbReference>
<evidence type="ECO:0000256" key="3">
    <source>
        <dbReference type="ARBA" id="ARBA00023002"/>
    </source>
</evidence>
<reference evidence="5" key="1">
    <citation type="journal article" date="2020" name="Stud. Mycol.">
        <title>101 Dothideomycetes genomes: a test case for predicting lifestyles and emergence of pathogens.</title>
        <authorList>
            <person name="Haridas S."/>
            <person name="Albert R."/>
            <person name="Binder M."/>
            <person name="Bloem J."/>
            <person name="Labutti K."/>
            <person name="Salamov A."/>
            <person name="Andreopoulos B."/>
            <person name="Baker S."/>
            <person name="Barry K."/>
            <person name="Bills G."/>
            <person name="Bluhm B."/>
            <person name="Cannon C."/>
            <person name="Castanera R."/>
            <person name="Culley D."/>
            <person name="Daum C."/>
            <person name="Ezra D."/>
            <person name="Gonzalez J."/>
            <person name="Henrissat B."/>
            <person name="Kuo A."/>
            <person name="Liang C."/>
            <person name="Lipzen A."/>
            <person name="Lutzoni F."/>
            <person name="Magnuson J."/>
            <person name="Mondo S."/>
            <person name="Nolan M."/>
            <person name="Ohm R."/>
            <person name="Pangilinan J."/>
            <person name="Park H.-J."/>
            <person name="Ramirez L."/>
            <person name="Alfaro M."/>
            <person name="Sun H."/>
            <person name="Tritt A."/>
            <person name="Yoshinaga Y."/>
            <person name="Zwiers L.-H."/>
            <person name="Turgeon B."/>
            <person name="Goodwin S."/>
            <person name="Spatafora J."/>
            <person name="Crous P."/>
            <person name="Grigoriev I."/>
        </authorList>
    </citation>
    <scope>NUCLEOTIDE SEQUENCE</scope>
    <source>
        <strain evidence="5">CBS 122368</strain>
    </source>
</reference>
<feature type="domain" description="Enoyl reductase (ER)" evidence="4">
    <location>
        <begin position="13"/>
        <end position="339"/>
    </location>
</feature>
<dbReference type="AlphaFoldDB" id="A0A6A6HWF3"/>
<keyword evidence="3" id="KW-0560">Oxidoreductase</keyword>
<dbReference type="InterPro" id="IPR047122">
    <property type="entry name" value="Trans-enoyl_RdTase-like"/>
</dbReference>
<dbReference type="RefSeq" id="XP_033677253.1">
    <property type="nucleotide sequence ID" value="XM_033824302.1"/>
</dbReference>
<keyword evidence="6" id="KW-1185">Reference proteome</keyword>
<dbReference type="Pfam" id="PF08240">
    <property type="entry name" value="ADH_N"/>
    <property type="match status" value="1"/>
</dbReference>
<evidence type="ECO:0000313" key="6">
    <source>
        <dbReference type="Proteomes" id="UP000800094"/>
    </source>
</evidence>
<protein>
    <submittedName>
        <fullName evidence="5">Oxidoreductase-like protein</fullName>
    </submittedName>
</protein>
<dbReference type="EMBL" id="ML987208">
    <property type="protein sequence ID" value="KAF2242249.1"/>
    <property type="molecule type" value="Genomic_DNA"/>
</dbReference>
<dbReference type="SUPFAM" id="SSF51735">
    <property type="entry name" value="NAD(P)-binding Rossmann-fold domains"/>
    <property type="match status" value="1"/>
</dbReference>
<dbReference type="OrthoDB" id="48317at2759"/>
<dbReference type="GeneID" id="54577632"/>
<proteinExistence type="inferred from homology"/>
<evidence type="ECO:0000256" key="2">
    <source>
        <dbReference type="ARBA" id="ARBA00011245"/>
    </source>
</evidence>
<comment type="similarity">
    <text evidence="1">Belongs to the zinc-containing alcohol dehydrogenase family.</text>
</comment>
<dbReference type="SMART" id="SM00829">
    <property type="entry name" value="PKS_ER"/>
    <property type="match status" value="1"/>
</dbReference>
<evidence type="ECO:0000313" key="5">
    <source>
        <dbReference type="EMBL" id="KAF2242249.1"/>
    </source>
</evidence>
<dbReference type="InterPro" id="IPR011032">
    <property type="entry name" value="GroES-like_sf"/>
</dbReference>
<dbReference type="Gene3D" id="3.90.180.10">
    <property type="entry name" value="Medium-chain alcohol dehydrogenases, catalytic domain"/>
    <property type="match status" value="1"/>
</dbReference>
<gene>
    <name evidence="5" type="ORF">BU26DRAFT_438722</name>
</gene>
<evidence type="ECO:0000259" key="4">
    <source>
        <dbReference type="SMART" id="SM00829"/>
    </source>
</evidence>
<sequence length="343" mass="36884">MSTQRAVVHKSQGVAEVRTDVPLPQLKDDYILVKTKAIALNPTDWKSLQNRTSPGAIVGCDYSGVVEDVGTTVSTRFKVGDRVAGFVFGANPGDHNDGAFAEYIRAKGEFQVKIADNVTFEDAATLGVGITTVGQGLYQSLGLPLPPKKVQEHTSILIYGGSTATGTLAVQYAKFSGLHVIATASPRNFDLVRKLGADEVFDYKDPDCGAKIREATKDNLKLVFDTISEKSSVAISCAALSTQGGHYSSFPPVKARPRDDVKYSSTLAYTALGVKFSDDYPASQADYEFGVKFWRLSEELINSGKIKAHPVEVRAGGLDVVPQGLQDLKDGNISGVKLVYKVE</sequence>
<evidence type="ECO:0000256" key="1">
    <source>
        <dbReference type="ARBA" id="ARBA00008072"/>
    </source>
</evidence>
<dbReference type="PANTHER" id="PTHR45348">
    <property type="entry name" value="HYPOTHETICAL OXIDOREDUCTASE (EUROFUNG)"/>
    <property type="match status" value="1"/>
</dbReference>
<dbReference type="InterPro" id="IPR013149">
    <property type="entry name" value="ADH-like_C"/>
</dbReference>
<dbReference type="SUPFAM" id="SSF50129">
    <property type="entry name" value="GroES-like"/>
    <property type="match status" value="1"/>
</dbReference>
<comment type="subunit">
    <text evidence="2">Monomer.</text>
</comment>
<name>A0A6A6HWF3_9PLEO</name>